<dbReference type="EMBL" id="MU128978">
    <property type="protein sequence ID" value="KAF9513076.1"/>
    <property type="molecule type" value="Genomic_DNA"/>
</dbReference>
<reference evidence="1" key="1">
    <citation type="journal article" date="2020" name="Nat. Commun.">
        <title>Large-scale genome sequencing of mycorrhizal fungi provides insights into the early evolution of symbiotic traits.</title>
        <authorList>
            <person name="Miyauchi S."/>
            <person name="Kiss E."/>
            <person name="Kuo A."/>
            <person name="Drula E."/>
            <person name="Kohler A."/>
            <person name="Sanchez-Garcia M."/>
            <person name="Morin E."/>
            <person name="Andreopoulos B."/>
            <person name="Barry K.W."/>
            <person name="Bonito G."/>
            <person name="Buee M."/>
            <person name="Carver A."/>
            <person name="Chen C."/>
            <person name="Cichocki N."/>
            <person name="Clum A."/>
            <person name="Culley D."/>
            <person name="Crous P.W."/>
            <person name="Fauchery L."/>
            <person name="Girlanda M."/>
            <person name="Hayes R.D."/>
            <person name="Keri Z."/>
            <person name="LaButti K."/>
            <person name="Lipzen A."/>
            <person name="Lombard V."/>
            <person name="Magnuson J."/>
            <person name="Maillard F."/>
            <person name="Murat C."/>
            <person name="Nolan M."/>
            <person name="Ohm R.A."/>
            <person name="Pangilinan J."/>
            <person name="Pereira M.F."/>
            <person name="Perotto S."/>
            <person name="Peter M."/>
            <person name="Pfister S."/>
            <person name="Riley R."/>
            <person name="Sitrit Y."/>
            <person name="Stielow J.B."/>
            <person name="Szollosi G."/>
            <person name="Zifcakova L."/>
            <person name="Stursova M."/>
            <person name="Spatafora J.W."/>
            <person name="Tedersoo L."/>
            <person name="Vaario L.M."/>
            <person name="Yamada A."/>
            <person name="Yan M."/>
            <person name="Wang P."/>
            <person name="Xu J."/>
            <person name="Bruns T."/>
            <person name="Baldrian P."/>
            <person name="Vilgalys R."/>
            <person name="Dunand C."/>
            <person name="Henrissat B."/>
            <person name="Grigoriev I.V."/>
            <person name="Hibbett D."/>
            <person name="Nagy L.G."/>
            <person name="Martin F.M."/>
        </authorList>
    </citation>
    <scope>NUCLEOTIDE SEQUENCE</scope>
    <source>
        <strain evidence="1">UP504</strain>
    </source>
</reference>
<organism evidence="1 2">
    <name type="scientific">Hydnum rufescens UP504</name>
    <dbReference type="NCBI Taxonomy" id="1448309"/>
    <lineage>
        <taxon>Eukaryota</taxon>
        <taxon>Fungi</taxon>
        <taxon>Dikarya</taxon>
        <taxon>Basidiomycota</taxon>
        <taxon>Agaricomycotina</taxon>
        <taxon>Agaricomycetes</taxon>
        <taxon>Cantharellales</taxon>
        <taxon>Hydnaceae</taxon>
        <taxon>Hydnum</taxon>
    </lineage>
</organism>
<accession>A0A9P6AYG2</accession>
<comment type="caution">
    <text evidence="1">The sequence shown here is derived from an EMBL/GenBank/DDBJ whole genome shotgun (WGS) entry which is preliminary data.</text>
</comment>
<protein>
    <submittedName>
        <fullName evidence="1">Uncharacterized protein</fullName>
    </submittedName>
</protein>
<dbReference type="Proteomes" id="UP000886523">
    <property type="component" value="Unassembled WGS sequence"/>
</dbReference>
<name>A0A9P6AYG2_9AGAM</name>
<gene>
    <name evidence="1" type="ORF">BS47DRAFT_1019015</name>
</gene>
<sequence>MANSDSMMPLRTSTQNSYTWVSRRRTYGADALKSPGPRVPTGFRGVSASVHHNMPLLRTYAIILWISSPNRCRCLTVHCPPLANSRHRRGLRNSGE</sequence>
<proteinExistence type="predicted"/>
<dbReference type="AlphaFoldDB" id="A0A9P6AYG2"/>
<evidence type="ECO:0000313" key="1">
    <source>
        <dbReference type="EMBL" id="KAF9513076.1"/>
    </source>
</evidence>
<keyword evidence="2" id="KW-1185">Reference proteome</keyword>
<evidence type="ECO:0000313" key="2">
    <source>
        <dbReference type="Proteomes" id="UP000886523"/>
    </source>
</evidence>